<dbReference type="EMBL" id="ML996121">
    <property type="protein sequence ID" value="KAF2736815.1"/>
    <property type="molecule type" value="Genomic_DNA"/>
</dbReference>
<organism evidence="2 3">
    <name type="scientific">Polyplosphaeria fusca</name>
    <dbReference type="NCBI Taxonomy" id="682080"/>
    <lineage>
        <taxon>Eukaryota</taxon>
        <taxon>Fungi</taxon>
        <taxon>Dikarya</taxon>
        <taxon>Ascomycota</taxon>
        <taxon>Pezizomycotina</taxon>
        <taxon>Dothideomycetes</taxon>
        <taxon>Pleosporomycetidae</taxon>
        <taxon>Pleosporales</taxon>
        <taxon>Tetraplosphaeriaceae</taxon>
        <taxon>Polyplosphaeria</taxon>
    </lineage>
</organism>
<comment type="caution">
    <text evidence="2">The sequence shown here is derived from an EMBL/GenBank/DDBJ whole genome shotgun (WGS) entry which is preliminary data.</text>
</comment>
<feature type="region of interest" description="Disordered" evidence="1">
    <location>
        <begin position="288"/>
        <end position="311"/>
    </location>
</feature>
<evidence type="ECO:0000313" key="2">
    <source>
        <dbReference type="EMBL" id="KAF2736815.1"/>
    </source>
</evidence>
<keyword evidence="3" id="KW-1185">Reference proteome</keyword>
<reference evidence="2" key="1">
    <citation type="journal article" date="2020" name="Stud. Mycol.">
        <title>101 Dothideomycetes genomes: a test case for predicting lifestyles and emergence of pathogens.</title>
        <authorList>
            <person name="Haridas S."/>
            <person name="Albert R."/>
            <person name="Binder M."/>
            <person name="Bloem J."/>
            <person name="Labutti K."/>
            <person name="Salamov A."/>
            <person name="Andreopoulos B."/>
            <person name="Baker S."/>
            <person name="Barry K."/>
            <person name="Bills G."/>
            <person name="Bluhm B."/>
            <person name="Cannon C."/>
            <person name="Castanera R."/>
            <person name="Culley D."/>
            <person name="Daum C."/>
            <person name="Ezra D."/>
            <person name="Gonzalez J."/>
            <person name="Henrissat B."/>
            <person name="Kuo A."/>
            <person name="Liang C."/>
            <person name="Lipzen A."/>
            <person name="Lutzoni F."/>
            <person name="Magnuson J."/>
            <person name="Mondo S."/>
            <person name="Nolan M."/>
            <person name="Ohm R."/>
            <person name="Pangilinan J."/>
            <person name="Park H.-J."/>
            <person name="Ramirez L."/>
            <person name="Alfaro M."/>
            <person name="Sun H."/>
            <person name="Tritt A."/>
            <person name="Yoshinaga Y."/>
            <person name="Zwiers L.-H."/>
            <person name="Turgeon B."/>
            <person name="Goodwin S."/>
            <person name="Spatafora J."/>
            <person name="Crous P."/>
            <person name="Grigoriev I."/>
        </authorList>
    </citation>
    <scope>NUCLEOTIDE SEQUENCE</scope>
    <source>
        <strain evidence="2">CBS 125425</strain>
    </source>
</reference>
<name>A0A9P4V5W9_9PLEO</name>
<gene>
    <name evidence="2" type="ORF">EJ04DRAFT_595599</name>
</gene>
<sequence>MEAPHNPNTLVNSKVTPSDRIRLRRELHNIPQPWATSVPAAVPLDGRVANVQESKAVKEEDFEVDVKAPQALHMGTGGGSRASGVPRRPSAPSAPSTAPVSVASGSPHTASTHAGRQQKPRVTLGDQQRASSLANLLDRRANGLCCGPDCSGQFACTQGTAVDRPSDGLEVLLDPDARLCWPGSGGANAPQGSSPAQRWWAKSDAHASLLARCRKEDNAMSGVARRAPWVHFRHCGWARAPFPPATWESAVSSCHPVGLLCSFLRGALILYRAPSRPRPEEKALKLYGRTTRADRHPPPAPSALSGRPSTACNAVSKLPRRRNRKVWKLRRNRLRRVQAYGPSRVRGL</sequence>
<proteinExistence type="predicted"/>
<evidence type="ECO:0000256" key="1">
    <source>
        <dbReference type="SAM" id="MobiDB-lite"/>
    </source>
</evidence>
<accession>A0A9P4V5W9</accession>
<evidence type="ECO:0000313" key="3">
    <source>
        <dbReference type="Proteomes" id="UP000799444"/>
    </source>
</evidence>
<feature type="region of interest" description="Disordered" evidence="1">
    <location>
        <begin position="60"/>
        <end position="128"/>
    </location>
</feature>
<feature type="compositionally biased region" description="Low complexity" evidence="1">
    <location>
        <begin position="82"/>
        <end position="107"/>
    </location>
</feature>
<dbReference type="Proteomes" id="UP000799444">
    <property type="component" value="Unassembled WGS sequence"/>
</dbReference>
<protein>
    <submittedName>
        <fullName evidence="2">Uncharacterized protein</fullName>
    </submittedName>
</protein>
<dbReference type="AlphaFoldDB" id="A0A9P4V5W9"/>